<dbReference type="GO" id="GO:0006351">
    <property type="term" value="P:DNA-templated transcription"/>
    <property type="evidence" value="ECO:0007669"/>
    <property type="project" value="InterPro"/>
</dbReference>
<keyword evidence="5" id="KW-0539">Nucleus</keyword>
<comment type="caution">
    <text evidence="8">The sequence shown here is derived from an EMBL/GenBank/DDBJ whole genome shotgun (WGS) entry which is preliminary data.</text>
</comment>
<evidence type="ECO:0000313" key="8">
    <source>
        <dbReference type="EMBL" id="KAF3043521.1"/>
    </source>
</evidence>
<sequence length="626" mass="71643">MMIRQAIAFAGVHKYAYDEDADKRPLGDDPAARRDRFIRQESQRRTFWSCFILDRILSVGKGRPRVIQAKDLRALQIPCSDKNFISGRAVRTRLFGETDEAYAKRRKETHEEALQRNEGHEPTRIEWEDRRDDGMLGRWIYALDHFADVNEWSNNGGRRSEKPKIGPWNPETTYYQLDKRLREIKEELPDELQLTSINTENHVYETPSTTSRTYYLIHAILQLSTAYLYPEYLPTYGFRLQKPQGPMDAPLVTEPVPEDQPNYWEDKAKECFEYVRDFVSMLRSFKDRDLIVESPFIAHAVYKAAWCAMYCFHVPKMDPSRALDSRLEPNAWDITNQVLGSMRRKFKLVNGMSRNLATVAAIYTDRLREWRNSGGTPTSTFSESDGGLNEYAEKFERAHKQFGSFEHDQEDLAYPTDKPYSRLKYEEDLSDPASAQSPVASFKTEPEEPRRSTSSHSAFTPVNPNNTATPAQVQQSNNNAGVSQGAQPMYIPPTSQALQQSQASQSYPAQTLSYGQSPGYGYPDATPAFSQPAPHYGAQSPYTQASGPRLGQSHVSHNPQRVMELEKEGNESIRPNDFFFYQNEHFSQNEQWADGFLPMDQLSAPSQYWSGSQAPYAPYPGQWSGQ</sequence>
<protein>
    <recommendedName>
        <fullName evidence="7">Xylanolytic transcriptional activator regulatory domain-containing protein</fullName>
    </recommendedName>
</protein>
<dbReference type="Proteomes" id="UP000758155">
    <property type="component" value="Unassembled WGS sequence"/>
</dbReference>
<evidence type="ECO:0000256" key="6">
    <source>
        <dbReference type="SAM" id="MobiDB-lite"/>
    </source>
</evidence>
<dbReference type="OrthoDB" id="5370478at2759"/>
<dbReference type="PANTHER" id="PTHR47338:SF5">
    <property type="entry name" value="ZN(II)2CYS6 TRANSCRIPTION FACTOR (EUROFUNG)"/>
    <property type="match status" value="1"/>
</dbReference>
<evidence type="ECO:0000256" key="4">
    <source>
        <dbReference type="ARBA" id="ARBA00023163"/>
    </source>
</evidence>
<evidence type="ECO:0000256" key="3">
    <source>
        <dbReference type="ARBA" id="ARBA00023015"/>
    </source>
</evidence>
<evidence type="ECO:0000259" key="7">
    <source>
        <dbReference type="Pfam" id="PF04082"/>
    </source>
</evidence>
<dbReference type="GO" id="GO:0003677">
    <property type="term" value="F:DNA binding"/>
    <property type="evidence" value="ECO:0007669"/>
    <property type="project" value="InterPro"/>
</dbReference>
<evidence type="ECO:0000313" key="9">
    <source>
        <dbReference type="Proteomes" id="UP000758155"/>
    </source>
</evidence>
<dbReference type="InterPro" id="IPR050815">
    <property type="entry name" value="TF_fung"/>
</dbReference>
<dbReference type="AlphaFoldDB" id="A0A9P5C2T0"/>
<feature type="compositionally biased region" description="Low complexity" evidence="6">
    <location>
        <begin position="492"/>
        <end position="510"/>
    </location>
</feature>
<reference evidence="8" key="1">
    <citation type="submission" date="2019-04" db="EMBL/GenBank/DDBJ databases">
        <title>Sequencing of skin fungus with MAO and IRED activity.</title>
        <authorList>
            <person name="Marsaioli A.J."/>
            <person name="Bonatto J.M.C."/>
            <person name="Reis Junior O."/>
        </authorList>
    </citation>
    <scope>NUCLEOTIDE SEQUENCE</scope>
    <source>
        <strain evidence="8">28M1</strain>
    </source>
</reference>
<keyword evidence="3" id="KW-0805">Transcription regulation</keyword>
<dbReference type="GO" id="GO:0008270">
    <property type="term" value="F:zinc ion binding"/>
    <property type="evidence" value="ECO:0007669"/>
    <property type="project" value="InterPro"/>
</dbReference>
<evidence type="ECO:0000256" key="1">
    <source>
        <dbReference type="ARBA" id="ARBA00004123"/>
    </source>
</evidence>
<dbReference type="InterPro" id="IPR007219">
    <property type="entry name" value="XnlR_reg_dom"/>
</dbReference>
<keyword evidence="4" id="KW-0804">Transcription</keyword>
<dbReference type="GO" id="GO:0005634">
    <property type="term" value="C:nucleus"/>
    <property type="evidence" value="ECO:0007669"/>
    <property type="project" value="UniProtKB-SubCell"/>
</dbReference>
<evidence type="ECO:0000256" key="5">
    <source>
        <dbReference type="ARBA" id="ARBA00023242"/>
    </source>
</evidence>
<gene>
    <name evidence="8" type="ORF">E8E12_010189</name>
</gene>
<keyword evidence="2" id="KW-0479">Metal-binding</keyword>
<accession>A0A9P5C2T0</accession>
<dbReference type="GO" id="GO:0000981">
    <property type="term" value="F:DNA-binding transcription factor activity, RNA polymerase II-specific"/>
    <property type="evidence" value="ECO:0007669"/>
    <property type="project" value="InterPro"/>
</dbReference>
<proteinExistence type="predicted"/>
<feature type="compositionally biased region" description="Polar residues" evidence="6">
    <location>
        <begin position="452"/>
        <end position="486"/>
    </location>
</feature>
<comment type="subcellular location">
    <subcellularLocation>
        <location evidence="1">Nucleus</location>
    </subcellularLocation>
</comment>
<dbReference type="PANTHER" id="PTHR47338">
    <property type="entry name" value="ZN(II)2CYS6 TRANSCRIPTION FACTOR (EUROFUNG)-RELATED"/>
    <property type="match status" value="1"/>
</dbReference>
<feature type="region of interest" description="Disordered" evidence="6">
    <location>
        <begin position="427"/>
        <end position="555"/>
    </location>
</feature>
<dbReference type="Pfam" id="PF04082">
    <property type="entry name" value="Fungal_trans"/>
    <property type="match status" value="1"/>
</dbReference>
<dbReference type="CDD" id="cd12148">
    <property type="entry name" value="fungal_TF_MHR"/>
    <property type="match status" value="1"/>
</dbReference>
<keyword evidence="9" id="KW-1185">Reference proteome</keyword>
<evidence type="ECO:0000256" key="2">
    <source>
        <dbReference type="ARBA" id="ARBA00022723"/>
    </source>
</evidence>
<organism evidence="8 9">
    <name type="scientific">Didymella heteroderae</name>
    <dbReference type="NCBI Taxonomy" id="1769908"/>
    <lineage>
        <taxon>Eukaryota</taxon>
        <taxon>Fungi</taxon>
        <taxon>Dikarya</taxon>
        <taxon>Ascomycota</taxon>
        <taxon>Pezizomycotina</taxon>
        <taxon>Dothideomycetes</taxon>
        <taxon>Pleosporomycetidae</taxon>
        <taxon>Pleosporales</taxon>
        <taxon>Pleosporineae</taxon>
        <taxon>Didymellaceae</taxon>
        <taxon>Didymella</taxon>
    </lineage>
</organism>
<dbReference type="EMBL" id="SWKV01000012">
    <property type="protein sequence ID" value="KAF3043521.1"/>
    <property type="molecule type" value="Genomic_DNA"/>
</dbReference>
<feature type="domain" description="Xylanolytic transcriptional activator regulatory" evidence="7">
    <location>
        <begin position="26"/>
        <end position="84"/>
    </location>
</feature>
<name>A0A9P5C2T0_9PLEO</name>